<proteinExistence type="predicted"/>
<name>A0A5K0U8B5_9VIRU</name>
<dbReference type="Proteomes" id="UP000594342">
    <property type="component" value="Unassembled WGS sequence"/>
</dbReference>
<feature type="transmembrane region" description="Helical" evidence="1">
    <location>
        <begin position="6"/>
        <end position="30"/>
    </location>
</feature>
<reference evidence="2 3" key="1">
    <citation type="submission" date="2018-10" db="EMBL/GenBank/DDBJ databases">
        <authorList>
            <consortium name="IHU Genomes"/>
        </authorList>
    </citation>
    <scope>NUCLEOTIDE SEQUENCE [LARGE SCALE GENOMIC DNA]</scope>
    <source>
        <strain evidence="2 3">A1</strain>
    </source>
</reference>
<keyword evidence="1" id="KW-1133">Transmembrane helix</keyword>
<sequence>MELSTFDILLLFIFAVAISVVIGANVLYIVDKRLSDIQINVPACPAPVCPKPVCYQPVQPVPTSTGKTTSTHNIQKPKVLTQKGQFDSKKQNKTDKEVERFMDVANDYMQAGVKNTDLTIDRDADHDVQRYTDPSGMYTTNALVTNKVGAYTPSDDVTDVADDYAITSKTVERPLVVVNDSSPAKRPVLRLRQGYMNKDQRVVDNTNKNYVGFDNNINNDNTLISPPNSTTSDPGVLNRTRPGDRITYPSADDIVRYNGYGCYQNIDTKDVRKVKVTKTGEATDVARGYAGSCRPYTDESITEGAVNAVNASFYSPMTNDVTDIRASSIRFHVPKLYMGRDPYISGVSYAKMSIGGPADVDQIGSIPVNDYDGEPVPVGSFVDN</sequence>
<protein>
    <submittedName>
        <fullName evidence="2">Uncharacterized protein</fullName>
    </submittedName>
</protein>
<gene>
    <name evidence="2" type="ORF">YASMINEVIRUS_523</name>
</gene>
<keyword evidence="1" id="KW-0812">Transmembrane</keyword>
<organism evidence="2 3">
    <name type="scientific">Yasminevirus sp. GU-2018</name>
    <dbReference type="NCBI Taxonomy" id="2420051"/>
    <lineage>
        <taxon>Viruses</taxon>
        <taxon>Varidnaviria</taxon>
        <taxon>Bamfordvirae</taxon>
        <taxon>Nucleocytoviricota</taxon>
        <taxon>Megaviricetes</taxon>
        <taxon>Imitervirales</taxon>
        <taxon>Mimiviridae</taxon>
        <taxon>Klosneuvirinae</taxon>
        <taxon>Yasminevirus</taxon>
        <taxon>Yasminevirus saudimassiliense</taxon>
    </lineage>
</organism>
<keyword evidence="3" id="KW-1185">Reference proteome</keyword>
<accession>A0A5K0U8B5</accession>
<evidence type="ECO:0000256" key="1">
    <source>
        <dbReference type="SAM" id="Phobius"/>
    </source>
</evidence>
<evidence type="ECO:0000313" key="2">
    <source>
        <dbReference type="EMBL" id="VBB18060.1"/>
    </source>
</evidence>
<dbReference type="EMBL" id="UPSH01000001">
    <property type="protein sequence ID" value="VBB18060.1"/>
    <property type="molecule type" value="Genomic_DNA"/>
</dbReference>
<evidence type="ECO:0000313" key="3">
    <source>
        <dbReference type="Proteomes" id="UP000594342"/>
    </source>
</evidence>
<comment type="caution">
    <text evidence="2">The sequence shown here is derived from an EMBL/GenBank/DDBJ whole genome shotgun (WGS) entry which is preliminary data.</text>
</comment>
<keyword evidence="1" id="KW-0472">Membrane</keyword>